<dbReference type="AlphaFoldDB" id="A0A139AAE6"/>
<accession>A0A139AAE6</accession>
<evidence type="ECO:0000256" key="4">
    <source>
        <dbReference type="ARBA" id="ARBA00023002"/>
    </source>
</evidence>
<keyword evidence="5" id="KW-0408">Iron</keyword>
<evidence type="ECO:0000313" key="8">
    <source>
        <dbReference type="EMBL" id="KXS13707.1"/>
    </source>
</evidence>
<dbReference type="GO" id="GO:0005506">
    <property type="term" value="F:iron ion binding"/>
    <property type="evidence" value="ECO:0007669"/>
    <property type="project" value="InterPro"/>
</dbReference>
<proteinExistence type="predicted"/>
<dbReference type="GO" id="GO:0004656">
    <property type="term" value="F:procollagen-proline 4-dioxygenase activity"/>
    <property type="evidence" value="ECO:0007669"/>
    <property type="project" value="TreeGrafter"/>
</dbReference>
<feature type="domain" description="Fe2OG dioxygenase" evidence="7">
    <location>
        <begin position="217"/>
        <end position="348"/>
    </location>
</feature>
<keyword evidence="3" id="KW-0223">Dioxygenase</keyword>
<dbReference type="InterPro" id="IPR006620">
    <property type="entry name" value="Pro_4_hyd_alph"/>
</dbReference>
<dbReference type="Proteomes" id="UP000070544">
    <property type="component" value="Unassembled WGS sequence"/>
</dbReference>
<comment type="cofactor">
    <cofactor evidence="1">
        <name>L-ascorbate</name>
        <dbReference type="ChEBI" id="CHEBI:38290"/>
    </cofactor>
</comment>
<dbReference type="GO" id="GO:0031418">
    <property type="term" value="F:L-ascorbic acid binding"/>
    <property type="evidence" value="ECO:0007669"/>
    <property type="project" value="InterPro"/>
</dbReference>
<evidence type="ECO:0000256" key="5">
    <source>
        <dbReference type="ARBA" id="ARBA00023004"/>
    </source>
</evidence>
<evidence type="ECO:0000259" key="7">
    <source>
        <dbReference type="PROSITE" id="PS51471"/>
    </source>
</evidence>
<sequence>MDSPKRPGSTLGKPKSRSPSPHAPLTNGKPAHAPSHFHRPSLETILALLVAASLALHVPTYYKLVSDPGSLLAISRAPAAFGIPFLSGSRPTTPAKATVAKRFGDPDDDLLGEPFDGPADYVCDTSFSGVHILNRDPLMMAIDGFLRKGEAEWIVDKAKPLMARSSVVDVDDQPREKRNDSSEYRTSTSAFFDRRVDPILHCIEKRAVAFSGVPLENTEGLQVVHYQPGQYYKPHWDYFPREFASMQEQLRRGGQRVTTFFVYLNDVALPPGVARDALPKPMSPTKEPLIGAGSTQFPNVGIEVMPRKGRAAFWWDVTIDGKDDERTLHAGTPPTHGEKWGLNIWQREESFF</sequence>
<gene>
    <name evidence="8" type="ORF">M427DRAFT_136310</name>
</gene>
<dbReference type="SMART" id="SM00702">
    <property type="entry name" value="P4Hc"/>
    <property type="match status" value="1"/>
</dbReference>
<dbReference type="InterPro" id="IPR044862">
    <property type="entry name" value="Pro_4_hyd_alph_FE2OG_OXY"/>
</dbReference>
<organism evidence="8 9">
    <name type="scientific">Gonapodya prolifera (strain JEL478)</name>
    <name type="common">Monoblepharis prolifera</name>
    <dbReference type="NCBI Taxonomy" id="1344416"/>
    <lineage>
        <taxon>Eukaryota</taxon>
        <taxon>Fungi</taxon>
        <taxon>Fungi incertae sedis</taxon>
        <taxon>Chytridiomycota</taxon>
        <taxon>Chytridiomycota incertae sedis</taxon>
        <taxon>Monoblepharidomycetes</taxon>
        <taxon>Monoblepharidales</taxon>
        <taxon>Gonapodyaceae</taxon>
        <taxon>Gonapodya</taxon>
    </lineage>
</organism>
<dbReference type="EMBL" id="KQ965775">
    <property type="protein sequence ID" value="KXS13707.1"/>
    <property type="molecule type" value="Genomic_DNA"/>
</dbReference>
<feature type="region of interest" description="Disordered" evidence="6">
    <location>
        <begin position="1"/>
        <end position="36"/>
    </location>
</feature>
<dbReference type="PANTHER" id="PTHR10869:SF246">
    <property type="entry name" value="TRANSMEMBRANE PROLYL 4-HYDROXYLASE"/>
    <property type="match status" value="1"/>
</dbReference>
<evidence type="ECO:0000256" key="3">
    <source>
        <dbReference type="ARBA" id="ARBA00022964"/>
    </source>
</evidence>
<dbReference type="InterPro" id="IPR005123">
    <property type="entry name" value="Oxoglu/Fe-dep_dioxygenase_dom"/>
</dbReference>
<evidence type="ECO:0000256" key="2">
    <source>
        <dbReference type="ARBA" id="ARBA00022723"/>
    </source>
</evidence>
<evidence type="ECO:0000256" key="1">
    <source>
        <dbReference type="ARBA" id="ARBA00001961"/>
    </source>
</evidence>
<keyword evidence="9" id="KW-1185">Reference proteome</keyword>
<dbReference type="Pfam" id="PF13640">
    <property type="entry name" value="2OG-FeII_Oxy_3"/>
    <property type="match status" value="1"/>
</dbReference>
<protein>
    <recommendedName>
        <fullName evidence="7">Fe2OG dioxygenase domain-containing protein</fullName>
    </recommendedName>
</protein>
<keyword evidence="4" id="KW-0560">Oxidoreductase</keyword>
<dbReference type="InterPro" id="IPR045054">
    <property type="entry name" value="P4HA-like"/>
</dbReference>
<name>A0A139AAE6_GONPJ</name>
<dbReference type="GO" id="GO:0005783">
    <property type="term" value="C:endoplasmic reticulum"/>
    <property type="evidence" value="ECO:0007669"/>
    <property type="project" value="TreeGrafter"/>
</dbReference>
<reference evidence="8 9" key="1">
    <citation type="journal article" date="2015" name="Genome Biol. Evol.">
        <title>Phylogenomic analyses indicate that early fungi evolved digesting cell walls of algal ancestors of land plants.</title>
        <authorList>
            <person name="Chang Y."/>
            <person name="Wang S."/>
            <person name="Sekimoto S."/>
            <person name="Aerts A.L."/>
            <person name="Choi C."/>
            <person name="Clum A."/>
            <person name="LaButti K.M."/>
            <person name="Lindquist E.A."/>
            <person name="Yee Ngan C."/>
            <person name="Ohm R.A."/>
            <person name="Salamov A.A."/>
            <person name="Grigoriev I.V."/>
            <person name="Spatafora J.W."/>
            <person name="Berbee M.L."/>
        </authorList>
    </citation>
    <scope>NUCLEOTIDE SEQUENCE [LARGE SCALE GENOMIC DNA]</scope>
    <source>
        <strain evidence="8 9">JEL478</strain>
    </source>
</reference>
<dbReference type="PROSITE" id="PS51471">
    <property type="entry name" value="FE2OG_OXY"/>
    <property type="match status" value="1"/>
</dbReference>
<dbReference type="PANTHER" id="PTHR10869">
    <property type="entry name" value="PROLYL 4-HYDROXYLASE ALPHA SUBUNIT"/>
    <property type="match status" value="1"/>
</dbReference>
<dbReference type="STRING" id="1344416.A0A139AAE6"/>
<dbReference type="Gene3D" id="2.60.120.620">
    <property type="entry name" value="q2cbj1_9rhob like domain"/>
    <property type="match status" value="1"/>
</dbReference>
<dbReference type="OrthoDB" id="1877616at2759"/>
<evidence type="ECO:0000313" key="9">
    <source>
        <dbReference type="Proteomes" id="UP000070544"/>
    </source>
</evidence>
<evidence type="ECO:0000256" key="6">
    <source>
        <dbReference type="SAM" id="MobiDB-lite"/>
    </source>
</evidence>
<dbReference type="OMA" id="GHPGVWH"/>
<keyword evidence="2" id="KW-0479">Metal-binding</keyword>